<keyword evidence="2" id="KW-1185">Reference proteome</keyword>
<evidence type="ECO:0000313" key="1">
    <source>
        <dbReference type="EMBL" id="ANZ48192.1"/>
    </source>
</evidence>
<accession>A0A1B2IAB4</accession>
<evidence type="ECO:0000313" key="2">
    <source>
        <dbReference type="Proteomes" id="UP000202181"/>
    </source>
</evidence>
<organism evidence="1 2">
    <name type="scientific">Erwinia phage vB_EamM_Asesino</name>
    <dbReference type="NCBI Taxonomy" id="1883370"/>
    <lineage>
        <taxon>Viruses</taxon>
        <taxon>Duplodnaviria</taxon>
        <taxon>Heunggongvirae</taxon>
        <taxon>Uroviricota</taxon>
        <taxon>Caudoviricetes</taxon>
        <taxon>Chimalliviridae</taxon>
        <taxon>Erskinevirus</taxon>
        <taxon>Erskinevirus asesino</taxon>
    </lineage>
</organism>
<gene>
    <name evidence="1" type="ORF">ASESINO_179</name>
</gene>
<dbReference type="OrthoDB" id="11406at10239"/>
<protein>
    <submittedName>
        <fullName evidence="1">Uncharacterized protein</fullName>
    </submittedName>
</protein>
<dbReference type="RefSeq" id="YP_009290797.1">
    <property type="nucleotide sequence ID" value="NC_031107.2"/>
</dbReference>
<dbReference type="Proteomes" id="UP000202181">
    <property type="component" value="Segment"/>
</dbReference>
<proteinExistence type="predicted"/>
<dbReference type="EMBL" id="KX397364">
    <property type="protein sequence ID" value="ANZ48192.1"/>
    <property type="molecule type" value="Genomic_DNA"/>
</dbReference>
<sequence>MKSLLIHNFTKRNLHLVAAFMQKHGMYNIHAIVEPDAFTDEVRRLCVRFGLNVILPLDGVEKTHNSIEQVEKRNPGFEQRVAEFPRHKIEILRRSTQNLDVDNLIGLALNWADPENPDAADLVGIRVRALRSNHQFDSFGEEMHQTFVFQEQNGDLAEKMKFIWGEELSEHFQLVDFGLLMDLGLAGESECLVMTR</sequence>
<dbReference type="KEGG" id="vg:29057129"/>
<dbReference type="GeneID" id="29057129"/>
<name>A0A1B2IAB4_9CAUD</name>
<reference evidence="1" key="1">
    <citation type="submission" date="2016-06" db="EMBL/GenBank/DDBJ databases">
        <authorList>
            <person name="Berg J.A."/>
            <person name="Hyde J.R."/>
            <person name="Breakwell D.P."/>
            <person name="Hope S."/>
            <person name="Grose J.H."/>
        </authorList>
    </citation>
    <scope>NUCLEOTIDE SEQUENCE [LARGE SCALE GENOMIC DNA]</scope>
</reference>